<dbReference type="EMBL" id="LRGB01012614">
    <property type="protein sequence ID" value="KZR99801.1"/>
    <property type="molecule type" value="Genomic_DNA"/>
</dbReference>
<keyword evidence="2" id="KW-1185">Reference proteome</keyword>
<comment type="caution">
    <text evidence="1">The sequence shown here is derived from an EMBL/GenBank/DDBJ whole genome shotgun (WGS) entry which is preliminary data.</text>
</comment>
<sequence length="62" mass="7408">MRLIVRLLTSFQRNTNHKISVFFVALWIVREKQLTSSTDLLRRSKNTSMGVLLYVFSRQYFP</sequence>
<evidence type="ECO:0000313" key="2">
    <source>
        <dbReference type="Proteomes" id="UP000076858"/>
    </source>
</evidence>
<dbReference type="AlphaFoldDB" id="A0A0P5YIL2"/>
<protein>
    <submittedName>
        <fullName evidence="1">Uncharacterized protein</fullName>
    </submittedName>
</protein>
<proteinExistence type="predicted"/>
<dbReference type="Proteomes" id="UP000076858">
    <property type="component" value="Unassembled WGS sequence"/>
</dbReference>
<organism evidence="1 2">
    <name type="scientific">Daphnia magna</name>
    <dbReference type="NCBI Taxonomy" id="35525"/>
    <lineage>
        <taxon>Eukaryota</taxon>
        <taxon>Metazoa</taxon>
        <taxon>Ecdysozoa</taxon>
        <taxon>Arthropoda</taxon>
        <taxon>Crustacea</taxon>
        <taxon>Branchiopoda</taxon>
        <taxon>Diplostraca</taxon>
        <taxon>Cladocera</taxon>
        <taxon>Anomopoda</taxon>
        <taxon>Daphniidae</taxon>
        <taxon>Daphnia</taxon>
    </lineage>
</organism>
<reference evidence="1 2" key="1">
    <citation type="submission" date="2016-03" db="EMBL/GenBank/DDBJ databases">
        <title>EvidentialGene: Evidence-directed Construction of Genes on Genomes.</title>
        <authorList>
            <person name="Gilbert D.G."/>
            <person name="Choi J.-H."/>
            <person name="Mockaitis K."/>
            <person name="Colbourne J."/>
            <person name="Pfrender M."/>
        </authorList>
    </citation>
    <scope>NUCLEOTIDE SEQUENCE [LARGE SCALE GENOMIC DNA]</scope>
    <source>
        <strain evidence="1 2">Xinb3</strain>
        <tissue evidence="1">Complete organism</tissue>
    </source>
</reference>
<accession>A0A0P5YIL2</accession>
<gene>
    <name evidence="1" type="ORF">APZ42_004199</name>
</gene>
<evidence type="ECO:0000313" key="1">
    <source>
        <dbReference type="EMBL" id="KZR99801.1"/>
    </source>
</evidence>
<name>A0A0P5YIL2_9CRUS</name>